<comment type="catalytic activity">
    <reaction evidence="10">
        <text>L-threonyl-[protein] + ATP = O-phospho-L-threonyl-[protein] + ADP + H(+)</text>
        <dbReference type="Rhea" id="RHEA:46608"/>
        <dbReference type="Rhea" id="RHEA-COMP:11060"/>
        <dbReference type="Rhea" id="RHEA-COMP:11605"/>
        <dbReference type="ChEBI" id="CHEBI:15378"/>
        <dbReference type="ChEBI" id="CHEBI:30013"/>
        <dbReference type="ChEBI" id="CHEBI:30616"/>
        <dbReference type="ChEBI" id="CHEBI:61977"/>
        <dbReference type="ChEBI" id="CHEBI:456216"/>
        <dbReference type="EC" id="2.7.11.12"/>
    </reaction>
</comment>
<dbReference type="InterPro" id="IPR008271">
    <property type="entry name" value="Ser/Thr_kinase_AS"/>
</dbReference>
<evidence type="ECO:0000256" key="11">
    <source>
        <dbReference type="ARBA" id="ARBA00047462"/>
    </source>
</evidence>
<dbReference type="InterPro" id="IPR000595">
    <property type="entry name" value="cNMP-bd_dom"/>
</dbReference>
<dbReference type="Gene3D" id="3.30.200.20">
    <property type="entry name" value="Phosphorylase Kinase, domain 1"/>
    <property type="match status" value="1"/>
</dbReference>
<keyword evidence="9" id="KW-0142">cGMP-binding</keyword>
<dbReference type="InterPro" id="IPR014710">
    <property type="entry name" value="RmlC-like_jellyroll"/>
</dbReference>
<protein>
    <recommendedName>
        <fullName evidence="2">cGMP-dependent protein kinase</fullName>
        <ecNumber evidence="2">2.7.11.12</ecNumber>
    </recommendedName>
</protein>
<evidence type="ECO:0000256" key="8">
    <source>
        <dbReference type="ARBA" id="ARBA00022840"/>
    </source>
</evidence>
<feature type="domain" description="AGC-kinase C-terminal" evidence="15">
    <location>
        <begin position="815"/>
        <end position="871"/>
    </location>
</feature>
<dbReference type="PROSITE" id="PS00108">
    <property type="entry name" value="PROTEIN_KINASE_ST"/>
    <property type="match status" value="1"/>
</dbReference>
<keyword evidence="6" id="KW-0547">Nucleotide-binding</keyword>
<evidence type="ECO:0000259" key="13">
    <source>
        <dbReference type="PROSITE" id="PS50011"/>
    </source>
</evidence>
<dbReference type="GO" id="GO:0004692">
    <property type="term" value="F:cGMP-dependent protein kinase activity"/>
    <property type="evidence" value="ECO:0007669"/>
    <property type="project" value="UniProtKB-EC"/>
</dbReference>
<comment type="similarity">
    <text evidence="1">Belongs to the protein kinase superfamily. AGC Ser/Thr protein kinase family. cGMP subfamily.</text>
</comment>
<evidence type="ECO:0000256" key="12">
    <source>
        <dbReference type="SAM" id="MobiDB-lite"/>
    </source>
</evidence>
<feature type="domain" description="Protein kinase" evidence="13">
    <location>
        <begin position="557"/>
        <end position="814"/>
    </location>
</feature>
<dbReference type="PROSITE" id="PS50011">
    <property type="entry name" value="PROTEIN_KINASE_DOM"/>
    <property type="match status" value="1"/>
</dbReference>
<dbReference type="SUPFAM" id="SSF56112">
    <property type="entry name" value="Protein kinase-like (PK-like)"/>
    <property type="match status" value="1"/>
</dbReference>
<dbReference type="EMBL" id="JALLPJ020001204">
    <property type="protein sequence ID" value="KAL3774220.1"/>
    <property type="molecule type" value="Genomic_DNA"/>
</dbReference>
<dbReference type="SMART" id="SM00220">
    <property type="entry name" value="S_TKc"/>
    <property type="match status" value="1"/>
</dbReference>
<evidence type="ECO:0000313" key="17">
    <source>
        <dbReference type="Proteomes" id="UP001530400"/>
    </source>
</evidence>
<evidence type="ECO:0000259" key="15">
    <source>
        <dbReference type="PROSITE" id="PS51285"/>
    </source>
</evidence>
<dbReference type="InterPro" id="IPR000719">
    <property type="entry name" value="Prot_kinase_dom"/>
</dbReference>
<evidence type="ECO:0000256" key="7">
    <source>
        <dbReference type="ARBA" id="ARBA00022777"/>
    </source>
</evidence>
<dbReference type="EC" id="2.7.11.12" evidence="2"/>
<dbReference type="CDD" id="cd00038">
    <property type="entry name" value="CAP_ED"/>
    <property type="match status" value="2"/>
</dbReference>
<evidence type="ECO:0000256" key="3">
    <source>
        <dbReference type="ARBA" id="ARBA00022527"/>
    </source>
</evidence>
<dbReference type="GO" id="GO:0005524">
    <property type="term" value="F:ATP binding"/>
    <property type="evidence" value="ECO:0007669"/>
    <property type="project" value="UniProtKB-KW"/>
</dbReference>
<evidence type="ECO:0000259" key="14">
    <source>
        <dbReference type="PROSITE" id="PS50042"/>
    </source>
</evidence>
<reference evidence="16 17" key="1">
    <citation type="submission" date="2024-10" db="EMBL/GenBank/DDBJ databases">
        <title>Updated reference genomes for cyclostephanoid diatoms.</title>
        <authorList>
            <person name="Roberts W.R."/>
            <person name="Alverson A.J."/>
        </authorList>
    </citation>
    <scope>NUCLEOTIDE SEQUENCE [LARGE SCALE GENOMIC DNA]</scope>
    <source>
        <strain evidence="16 17">AJA010-31</strain>
    </source>
</reference>
<dbReference type="PROSITE" id="PS51285">
    <property type="entry name" value="AGC_KINASE_CTER"/>
    <property type="match status" value="1"/>
</dbReference>
<dbReference type="GO" id="GO:0030553">
    <property type="term" value="F:cGMP binding"/>
    <property type="evidence" value="ECO:0007669"/>
    <property type="project" value="UniProtKB-KW"/>
</dbReference>
<keyword evidence="5" id="KW-0808">Transferase</keyword>
<comment type="catalytic activity">
    <reaction evidence="11">
        <text>L-seryl-[protein] + ATP = O-phospho-L-seryl-[protein] + ADP + H(+)</text>
        <dbReference type="Rhea" id="RHEA:17989"/>
        <dbReference type="Rhea" id="RHEA-COMP:9863"/>
        <dbReference type="Rhea" id="RHEA-COMP:11604"/>
        <dbReference type="ChEBI" id="CHEBI:15378"/>
        <dbReference type="ChEBI" id="CHEBI:29999"/>
        <dbReference type="ChEBI" id="CHEBI:30616"/>
        <dbReference type="ChEBI" id="CHEBI:83421"/>
        <dbReference type="ChEBI" id="CHEBI:456216"/>
        <dbReference type="EC" id="2.7.11.12"/>
    </reaction>
</comment>
<gene>
    <name evidence="16" type="ORF">ACHAWO_007478</name>
</gene>
<evidence type="ECO:0000256" key="10">
    <source>
        <dbReference type="ARBA" id="ARBA00047298"/>
    </source>
</evidence>
<dbReference type="Gene3D" id="2.60.120.10">
    <property type="entry name" value="Jelly Rolls"/>
    <property type="match status" value="3"/>
</dbReference>
<organism evidence="16 17">
    <name type="scientific">Cyclotella atomus</name>
    <dbReference type="NCBI Taxonomy" id="382360"/>
    <lineage>
        <taxon>Eukaryota</taxon>
        <taxon>Sar</taxon>
        <taxon>Stramenopiles</taxon>
        <taxon>Ochrophyta</taxon>
        <taxon>Bacillariophyta</taxon>
        <taxon>Coscinodiscophyceae</taxon>
        <taxon>Thalassiosirophycidae</taxon>
        <taxon>Stephanodiscales</taxon>
        <taxon>Stephanodiscaceae</taxon>
        <taxon>Cyclotella</taxon>
    </lineage>
</organism>
<proteinExistence type="inferred from homology"/>
<evidence type="ECO:0000313" key="16">
    <source>
        <dbReference type="EMBL" id="KAL3774220.1"/>
    </source>
</evidence>
<feature type="domain" description="Cyclic nucleotide-binding" evidence="14">
    <location>
        <begin position="283"/>
        <end position="400"/>
    </location>
</feature>
<comment type="caution">
    <text evidence="16">The sequence shown here is derived from an EMBL/GenBank/DDBJ whole genome shotgun (WGS) entry which is preliminary data.</text>
</comment>
<feature type="region of interest" description="Disordered" evidence="12">
    <location>
        <begin position="31"/>
        <end position="87"/>
    </location>
</feature>
<dbReference type="Gene3D" id="1.10.510.10">
    <property type="entry name" value="Transferase(Phosphotransferase) domain 1"/>
    <property type="match status" value="1"/>
</dbReference>
<dbReference type="Pfam" id="PF00069">
    <property type="entry name" value="Pkinase"/>
    <property type="match status" value="1"/>
</dbReference>
<dbReference type="PANTHER" id="PTHR24353">
    <property type="entry name" value="CYCLIC NUCLEOTIDE-DEPENDENT PROTEIN KINASE"/>
    <property type="match status" value="1"/>
</dbReference>
<dbReference type="InterPro" id="IPR018490">
    <property type="entry name" value="cNMP-bd_dom_sf"/>
</dbReference>
<dbReference type="AlphaFoldDB" id="A0ABD3NDT5"/>
<keyword evidence="17" id="KW-1185">Reference proteome</keyword>
<dbReference type="Pfam" id="PF00027">
    <property type="entry name" value="cNMP_binding"/>
    <property type="match status" value="2"/>
</dbReference>
<keyword evidence="7" id="KW-0418">Kinase</keyword>
<dbReference type="FunFam" id="1.10.510.10:FF:000210">
    <property type="entry name" value="Non-specific serine/threonine protein kinase"/>
    <property type="match status" value="1"/>
</dbReference>
<keyword evidence="3" id="KW-0723">Serine/threonine-protein kinase</keyword>
<dbReference type="SUPFAM" id="SSF51206">
    <property type="entry name" value="cAMP-binding domain-like"/>
    <property type="match status" value="3"/>
</dbReference>
<dbReference type="InterPro" id="IPR000961">
    <property type="entry name" value="AGC-kinase_C"/>
</dbReference>
<keyword evidence="8" id="KW-0067">ATP-binding</keyword>
<feature type="compositionally biased region" description="Basic and acidic residues" evidence="12">
    <location>
        <begin position="41"/>
        <end position="52"/>
    </location>
</feature>
<name>A0ABD3NDT5_9STRA</name>
<evidence type="ECO:0000256" key="6">
    <source>
        <dbReference type="ARBA" id="ARBA00022741"/>
    </source>
</evidence>
<dbReference type="Proteomes" id="UP001530400">
    <property type="component" value="Unassembled WGS sequence"/>
</dbReference>
<keyword evidence="4" id="KW-0140">cGMP</keyword>
<dbReference type="InterPro" id="IPR011009">
    <property type="entry name" value="Kinase-like_dom_sf"/>
</dbReference>
<evidence type="ECO:0000256" key="2">
    <source>
        <dbReference type="ARBA" id="ARBA00012428"/>
    </source>
</evidence>
<feature type="compositionally biased region" description="Low complexity" evidence="12">
    <location>
        <begin position="31"/>
        <end position="40"/>
    </location>
</feature>
<accession>A0ABD3NDT5</accession>
<evidence type="ECO:0000256" key="5">
    <source>
        <dbReference type="ARBA" id="ARBA00022679"/>
    </source>
</evidence>
<evidence type="ECO:0000256" key="9">
    <source>
        <dbReference type="ARBA" id="ARBA00022992"/>
    </source>
</evidence>
<dbReference type="SMART" id="SM00133">
    <property type="entry name" value="S_TK_X"/>
    <property type="match status" value="1"/>
</dbReference>
<dbReference type="PANTHER" id="PTHR24353:SF143">
    <property type="entry name" value="PROTEIN KINASE DOMAIN-CONTAINING PROTEIN"/>
    <property type="match status" value="1"/>
</dbReference>
<feature type="domain" description="Cyclic nucleotide-binding" evidence="14">
    <location>
        <begin position="172"/>
        <end position="280"/>
    </location>
</feature>
<evidence type="ECO:0000256" key="1">
    <source>
        <dbReference type="ARBA" id="ARBA00006352"/>
    </source>
</evidence>
<sequence length="871" mass="96356">MGCASSKPVATAVVSASTTNADAVHAASVKPNVDGNNVNVKKVESTAERRGSAESNLDEEEPQIPIGLGQRRASSTDFDSIGPNSGGLARRASSKGVKLLMNQGGAGASVQGNFMQNIHATPFSANMSYTPPSFAKSEKDAEFISLALQRNFVFANALSDEDHARRREERLIVDAFEPYMAKSSDVILSSDAVGDYFYILKEGSVDYINDGKVVRSATRPGQSFGELCLLYDCPPPANCVAGATPSKTVKLWRLNKTTFRHIMALTSIRKDKTLRDALKKVKHLELLDDEFINRIADSLDVQQVAKGAVLYKDGDVSDSFYLIEYDGKVQVTPKGGKSEVLGPGDAFGEDAIAQNAPPRTETVKALDKTTVFTMTREALNRVIGNLDDAIQLSQDRRLLKSVPLFRDSDFEGFEFELLAALIERVSFKGGKEIMLEDEMVEAPALYVVYDGILEMECEKYPERERALKKGDFFGDSSLLPDKNSKFGGKGGNKYHEESVIVLSDTAVCGKLTLANIDSVILDLHRLGCNMRGQKKYSGAKKTKLETLEDPPESLSDLKYHHLFGAGTFGRVWCVTKVGGNTAYALKIQSKRELLDQRQASSAVRERGVMAKLDHPFVCKLVASFQDEACIYMLLTLIQGGELLNIIQGGILPESAAKFYAASIAEGLTYMHRRHILYRDLKPENVLLDKDGYAVIVDLGFAKSVTDKTYTFCGTPLYLAPEIVLSKGHDRAVDYWSLGCLIYEMLFGTTPFYERGIDQKGLFRNIVRNNWSIPKKSKVSKNAISLMEGMLQRKPTERLGCLAGGYRDIKNHPWMQEVNFVKLVKKQIKAPWTPKIDDPLDISNFDNFDNDEGFVKGKKPLTAEEQHVFQDF</sequence>
<evidence type="ECO:0000256" key="4">
    <source>
        <dbReference type="ARBA" id="ARBA00022535"/>
    </source>
</evidence>
<dbReference type="PROSITE" id="PS50042">
    <property type="entry name" value="CNMP_BINDING_3"/>
    <property type="match status" value="2"/>
</dbReference>
<dbReference type="SMART" id="SM00100">
    <property type="entry name" value="cNMP"/>
    <property type="match status" value="2"/>
</dbReference>